<dbReference type="Gene3D" id="2.40.420.20">
    <property type="match status" value="1"/>
</dbReference>
<dbReference type="InterPro" id="IPR058625">
    <property type="entry name" value="MdtA-like_BSH"/>
</dbReference>
<feature type="compositionally biased region" description="Basic and acidic residues" evidence="2">
    <location>
        <begin position="149"/>
        <end position="166"/>
    </location>
</feature>
<dbReference type="Pfam" id="PF25917">
    <property type="entry name" value="BSH_RND"/>
    <property type="match status" value="1"/>
</dbReference>
<dbReference type="EMBL" id="PYOU01000004">
    <property type="protein sequence ID" value="PSX11462.1"/>
    <property type="molecule type" value="Genomic_DNA"/>
</dbReference>
<name>A0ABX5H6H3_PHOAN</name>
<dbReference type="RefSeq" id="WP_045151804.1">
    <property type="nucleotide sequence ID" value="NZ_JZSW01000002.1"/>
</dbReference>
<dbReference type="Gene3D" id="2.40.50.100">
    <property type="match status" value="1"/>
</dbReference>
<proteinExistence type="inferred from homology"/>
<sequence length="377" mass="40665">MKIRWIVVATLSAIAALGIYAVKAPSSDEHHFTMLTAKNATIEKQAIAVGQIMPAQAIKIKSQIEGIVDEIYVNLGDKVEAGSPVIKLRPNPTPQDLTRVNADLLKSKADLESAKIKLANLKRLAAQKIIPANFDAYIQAQADVKSKTAELKQKQQESDLMSKGESDAGSTKLTSIIYAPINGTVLDVKVDVGEPITSTESNQAATEIMTMADMKNIIFKGSVSEHDAAQLTEGMPVDLTLAPYPDLKIAGKLTKVAVQSEKLNDDKNNNTQQTQSFDNGFAVKVSDIQFPKDITLRSGFTATAHITLKKATDVMTVPERALYFKGNDPFVLIADDSTKGYKEVPVKLGLSDGINVEVLSGIEPKQSIIDASMVEGL</sequence>
<comment type="caution">
    <text evidence="4">The sequence shown here is derived from an EMBL/GenBank/DDBJ whole genome shotgun (WGS) entry which is preliminary data.</text>
</comment>
<evidence type="ECO:0000259" key="3">
    <source>
        <dbReference type="Pfam" id="PF25917"/>
    </source>
</evidence>
<evidence type="ECO:0000313" key="4">
    <source>
        <dbReference type="EMBL" id="PSX11462.1"/>
    </source>
</evidence>
<gene>
    <name evidence="4" type="ORF">C0W27_07030</name>
</gene>
<evidence type="ECO:0000256" key="2">
    <source>
        <dbReference type="SAM" id="MobiDB-lite"/>
    </source>
</evidence>
<dbReference type="Proteomes" id="UP000240989">
    <property type="component" value="Unassembled WGS sequence"/>
</dbReference>
<dbReference type="PANTHER" id="PTHR30469">
    <property type="entry name" value="MULTIDRUG RESISTANCE PROTEIN MDTA"/>
    <property type="match status" value="1"/>
</dbReference>
<reference evidence="4 5" key="1">
    <citation type="submission" date="2018-01" db="EMBL/GenBank/DDBJ databases">
        <title>Whole genome sequencing of Histamine producing bacteria.</title>
        <authorList>
            <person name="Butler K."/>
        </authorList>
    </citation>
    <scope>NUCLEOTIDE SEQUENCE [LARGE SCALE GENOMIC DNA]</scope>
    <source>
        <strain evidence="4 5">A6-1</strain>
    </source>
</reference>
<dbReference type="Gene3D" id="2.40.30.170">
    <property type="match status" value="1"/>
</dbReference>
<organism evidence="4 5">
    <name type="scientific">Photobacterium angustum</name>
    <dbReference type="NCBI Taxonomy" id="661"/>
    <lineage>
        <taxon>Bacteria</taxon>
        <taxon>Pseudomonadati</taxon>
        <taxon>Pseudomonadota</taxon>
        <taxon>Gammaproteobacteria</taxon>
        <taxon>Vibrionales</taxon>
        <taxon>Vibrionaceae</taxon>
        <taxon>Photobacterium</taxon>
    </lineage>
</organism>
<comment type="similarity">
    <text evidence="1">Belongs to the membrane fusion protein (MFP) (TC 8.A.1) family.</text>
</comment>
<protein>
    <submittedName>
        <fullName evidence="4">Efflux RND transporter periplasmic adaptor subunit</fullName>
    </submittedName>
</protein>
<evidence type="ECO:0000256" key="1">
    <source>
        <dbReference type="ARBA" id="ARBA00009477"/>
    </source>
</evidence>
<evidence type="ECO:0000313" key="5">
    <source>
        <dbReference type="Proteomes" id="UP000240989"/>
    </source>
</evidence>
<dbReference type="InterPro" id="IPR006143">
    <property type="entry name" value="RND_pump_MFP"/>
</dbReference>
<dbReference type="SUPFAM" id="SSF111369">
    <property type="entry name" value="HlyD-like secretion proteins"/>
    <property type="match status" value="1"/>
</dbReference>
<feature type="region of interest" description="Disordered" evidence="2">
    <location>
        <begin position="149"/>
        <end position="168"/>
    </location>
</feature>
<keyword evidence="5" id="KW-1185">Reference proteome</keyword>
<accession>A0ABX5H6H3</accession>
<dbReference type="NCBIfam" id="TIGR01730">
    <property type="entry name" value="RND_mfp"/>
    <property type="match status" value="1"/>
</dbReference>
<dbReference type="PANTHER" id="PTHR30469:SF33">
    <property type="entry name" value="SLR1207 PROTEIN"/>
    <property type="match status" value="1"/>
</dbReference>
<feature type="domain" description="Multidrug resistance protein MdtA-like barrel-sandwich hybrid" evidence="3">
    <location>
        <begin position="58"/>
        <end position="206"/>
    </location>
</feature>